<gene>
    <name evidence="13" type="ORF">MOMA_00305</name>
</gene>
<feature type="compositionally biased region" description="Polar residues" evidence="10">
    <location>
        <begin position="73"/>
        <end position="96"/>
    </location>
</feature>
<dbReference type="InterPro" id="IPR036765">
    <property type="entry name" value="ZipA_FtsZ-bd_C_sf"/>
</dbReference>
<dbReference type="RefSeq" id="WP_009501183.1">
    <property type="nucleotide sequence ID" value="NZ_ANIN01000001.1"/>
</dbReference>
<evidence type="ECO:0000259" key="12">
    <source>
        <dbReference type="SMART" id="SM00771"/>
    </source>
</evidence>
<protein>
    <recommendedName>
        <fullName evidence="8">Cell division protein ZipA</fullName>
    </recommendedName>
</protein>
<feature type="transmembrane region" description="Helical" evidence="11">
    <location>
        <begin position="6"/>
        <end position="24"/>
    </location>
</feature>
<dbReference type="OrthoDB" id="7054914at2"/>
<feature type="compositionally biased region" description="Polar residues" evidence="10">
    <location>
        <begin position="30"/>
        <end position="39"/>
    </location>
</feature>
<dbReference type="Proteomes" id="UP000023795">
    <property type="component" value="Unassembled WGS sequence"/>
</dbReference>
<evidence type="ECO:0000256" key="8">
    <source>
        <dbReference type="RuleBase" id="RU003612"/>
    </source>
</evidence>
<evidence type="ECO:0000256" key="7">
    <source>
        <dbReference type="ARBA" id="ARBA00023306"/>
    </source>
</evidence>
<dbReference type="GO" id="GO:0000917">
    <property type="term" value="P:division septum assembly"/>
    <property type="evidence" value="ECO:0007669"/>
    <property type="project" value="TreeGrafter"/>
</dbReference>
<reference evidence="13 14" key="1">
    <citation type="journal article" date="2013" name="Genome Announc.">
        <title>Genome Sequence of Moraxella macacae 0408225, a Novel Bacterial Species Isolated from a Cynomolgus Macaque with Epistaxis.</title>
        <authorList>
            <person name="Ladner J.T."/>
            <person name="Whitehouse C.A."/>
            <person name="Koroleva G.I."/>
            <person name="Palacios G.F."/>
        </authorList>
    </citation>
    <scope>NUCLEOTIDE SEQUENCE [LARGE SCALE GENOMIC DNA]</scope>
    <source>
        <strain evidence="13 14">0408225</strain>
    </source>
</reference>
<evidence type="ECO:0000256" key="2">
    <source>
        <dbReference type="ARBA" id="ARBA00022519"/>
    </source>
</evidence>
<dbReference type="Pfam" id="PF04354">
    <property type="entry name" value="ZipA_C"/>
    <property type="match status" value="1"/>
</dbReference>
<keyword evidence="4 9" id="KW-0812">Transmembrane</keyword>
<keyword evidence="2 9" id="KW-0997">Cell inner membrane</keyword>
<evidence type="ECO:0000256" key="10">
    <source>
        <dbReference type="SAM" id="MobiDB-lite"/>
    </source>
</evidence>
<dbReference type="InterPro" id="IPR007449">
    <property type="entry name" value="ZipA_FtsZ-bd_C"/>
</dbReference>
<evidence type="ECO:0000256" key="6">
    <source>
        <dbReference type="ARBA" id="ARBA00023136"/>
    </source>
</evidence>
<accession>L2F6Z2</accession>
<dbReference type="GO" id="GO:0005886">
    <property type="term" value="C:plasma membrane"/>
    <property type="evidence" value="ECO:0007669"/>
    <property type="project" value="UniProtKB-SubCell"/>
</dbReference>
<dbReference type="eggNOG" id="COG3115">
    <property type="taxonomic scope" value="Bacteria"/>
</dbReference>
<comment type="subcellular location">
    <subcellularLocation>
        <location evidence="9">Cell inner membrane</location>
        <topology evidence="9">Single-pass type I membrane protein</topology>
    </subcellularLocation>
</comment>
<comment type="caution">
    <text evidence="13">The sequence shown here is derived from an EMBL/GenBank/DDBJ whole genome shotgun (WGS) entry which is preliminary data.</text>
</comment>
<evidence type="ECO:0000256" key="9">
    <source>
        <dbReference type="RuleBase" id="RU003613"/>
    </source>
</evidence>
<name>L2F6Z2_9GAMM</name>
<dbReference type="InterPro" id="IPR011919">
    <property type="entry name" value="Cell_div_ZipA"/>
</dbReference>
<evidence type="ECO:0000256" key="3">
    <source>
        <dbReference type="ARBA" id="ARBA00022618"/>
    </source>
</evidence>
<dbReference type="EMBL" id="ANIN01000001">
    <property type="protein sequence ID" value="ELA08807.1"/>
    <property type="molecule type" value="Genomic_DNA"/>
</dbReference>
<evidence type="ECO:0000256" key="4">
    <source>
        <dbReference type="ARBA" id="ARBA00022692"/>
    </source>
</evidence>
<comment type="similarity">
    <text evidence="8">Belongs to the ZipA family.</text>
</comment>
<dbReference type="PATRIC" id="fig|1230338.3.peg.59"/>
<dbReference type="PANTHER" id="PTHR38685">
    <property type="entry name" value="CELL DIVISION PROTEIN ZIPA"/>
    <property type="match status" value="1"/>
</dbReference>
<dbReference type="PANTHER" id="PTHR38685:SF1">
    <property type="entry name" value="CELL DIVISION PROTEIN ZIPA"/>
    <property type="match status" value="1"/>
</dbReference>
<keyword evidence="1 9" id="KW-1003">Cell membrane</keyword>
<dbReference type="GO" id="GO:0032153">
    <property type="term" value="C:cell division site"/>
    <property type="evidence" value="ECO:0007669"/>
    <property type="project" value="TreeGrafter"/>
</dbReference>
<keyword evidence="7 8" id="KW-0131">Cell cycle</keyword>
<evidence type="ECO:0000256" key="5">
    <source>
        <dbReference type="ARBA" id="ARBA00022989"/>
    </source>
</evidence>
<keyword evidence="3 8" id="KW-0132">Cell division</keyword>
<dbReference type="STRING" id="1230338.MOMA_00305"/>
<keyword evidence="5 11" id="KW-1133">Transmembrane helix</keyword>
<feature type="domain" description="ZipA C-terminal FtsZ-binding" evidence="12">
    <location>
        <begin position="170"/>
        <end position="302"/>
    </location>
</feature>
<keyword evidence="6 9" id="KW-0472">Membrane</keyword>
<proteinExistence type="inferred from homology"/>
<evidence type="ECO:0000313" key="13">
    <source>
        <dbReference type="EMBL" id="ELA08807.1"/>
    </source>
</evidence>
<feature type="region of interest" description="Disordered" evidence="10">
    <location>
        <begin position="30"/>
        <end position="112"/>
    </location>
</feature>
<dbReference type="Gene3D" id="3.30.1400.10">
    <property type="entry name" value="ZipA, C-terminal FtsZ-binding domain"/>
    <property type="match status" value="1"/>
</dbReference>
<evidence type="ECO:0000313" key="14">
    <source>
        <dbReference type="Proteomes" id="UP000023795"/>
    </source>
</evidence>
<dbReference type="SMART" id="SM00771">
    <property type="entry name" value="ZipA_C"/>
    <property type="match status" value="1"/>
</dbReference>
<evidence type="ECO:0000256" key="1">
    <source>
        <dbReference type="ARBA" id="ARBA00022475"/>
    </source>
</evidence>
<evidence type="ECO:0000256" key="11">
    <source>
        <dbReference type="SAM" id="Phobius"/>
    </source>
</evidence>
<dbReference type="AlphaFoldDB" id="L2F6Z2"/>
<dbReference type="SUPFAM" id="SSF64383">
    <property type="entry name" value="Cell-division protein ZipA, C-terminal domain"/>
    <property type="match status" value="1"/>
</dbReference>
<sequence length="307" mass="34194">MTVMNFLLIVVAVVAIAWGAYVLFSAKNSKQPSLENVSDSPADKDGLPILPRHQRPSSDNPNSDDKTEAKKNITLSAKNTDFTEPDASSKTTTPNQTDHHASQHETQSAQATQQDAFSALANATETITPVVQTYDERKLKKDGFSDTSPILDDHIQAQIDNDQDSPLNHAVQNLNISLFPKEQFSRILGRDLLKLFDKYGLKFGAMNMFHRYANKDGTGLLWFSVMMVTEEGILPFDLNKLPNQYVKGLVMFVSLPHPEASRGFDSMVSISGLLSQDLQAYLYDETGEPLNKENIQQMREIALNFAK</sequence>
<keyword evidence="14" id="KW-1185">Reference proteome</keyword>
<comment type="function">
    <text evidence="8">Essential cell division protein that stabilizes the FtsZ protofilaments by cross-linking them and that serves as a cytoplasmic membrane anchor for the Z ring. Also required for the recruitment to the septal ring of downstream cell division proteins.</text>
</comment>
<organism evidence="13 14">
    <name type="scientific">Moraxella macacae 0408225</name>
    <dbReference type="NCBI Taxonomy" id="1230338"/>
    <lineage>
        <taxon>Bacteria</taxon>
        <taxon>Pseudomonadati</taxon>
        <taxon>Pseudomonadota</taxon>
        <taxon>Gammaproteobacteria</taxon>
        <taxon>Moraxellales</taxon>
        <taxon>Moraxellaceae</taxon>
        <taxon>Moraxella</taxon>
    </lineage>
</organism>